<evidence type="ECO:0008006" key="3">
    <source>
        <dbReference type="Google" id="ProtNLM"/>
    </source>
</evidence>
<protein>
    <recommendedName>
        <fullName evidence="3">Calcium-dependent phosphotriesterase</fullName>
    </recommendedName>
</protein>
<dbReference type="SUPFAM" id="SSF101898">
    <property type="entry name" value="NHL repeat"/>
    <property type="match status" value="1"/>
</dbReference>
<organism evidence="1 2">
    <name type="scientific">Massarina eburnea CBS 473.64</name>
    <dbReference type="NCBI Taxonomy" id="1395130"/>
    <lineage>
        <taxon>Eukaryota</taxon>
        <taxon>Fungi</taxon>
        <taxon>Dikarya</taxon>
        <taxon>Ascomycota</taxon>
        <taxon>Pezizomycotina</taxon>
        <taxon>Dothideomycetes</taxon>
        <taxon>Pleosporomycetidae</taxon>
        <taxon>Pleosporales</taxon>
        <taxon>Massarineae</taxon>
        <taxon>Massarinaceae</taxon>
        <taxon>Massarina</taxon>
    </lineage>
</organism>
<accession>A0A6A6S3D9</accession>
<dbReference type="EMBL" id="MU006781">
    <property type="protein sequence ID" value="KAF2642339.1"/>
    <property type="molecule type" value="Genomic_DNA"/>
</dbReference>
<evidence type="ECO:0000313" key="2">
    <source>
        <dbReference type="Proteomes" id="UP000799753"/>
    </source>
</evidence>
<dbReference type="InterPro" id="IPR054550">
    <property type="entry name" value="Mala_s_1-like"/>
</dbReference>
<evidence type="ECO:0000313" key="1">
    <source>
        <dbReference type="EMBL" id="KAF2642339.1"/>
    </source>
</evidence>
<dbReference type="OrthoDB" id="4434395at2759"/>
<dbReference type="CDD" id="cd12811">
    <property type="entry name" value="MALA"/>
    <property type="match status" value="1"/>
</dbReference>
<sequence>MGGNLIITQYQLYPENADFDFNTCKLYTSNLFNASLGVYDSNARKMETIIEFPNVTNAPDFHLAGVQLNPRTNLISLVAGSGVPFSTNGKTLSGTDLYLQYDPQAQKVVRSANLSALSQSRIGGYQDVDHDPDNNAYIVSTFPASIIKVNTARNTSELWYQSDNIEARTPGFAGIATKDWTLIANDRATGGLFNFDMRAAQGVPVPIRTTPNHTSHEADGMQLPPKYDGRVLLVAEQGVGASVFRDLKGEWKEAEFMGVVPYNDTASNVTKVLQMGNSIYMNIEVFTDNGVMGPGLAGNRSEFMYVDVTEKVEALLKR</sequence>
<gene>
    <name evidence="1" type="ORF">P280DRAFT_516132</name>
</gene>
<reference evidence="1" key="1">
    <citation type="journal article" date="2020" name="Stud. Mycol.">
        <title>101 Dothideomycetes genomes: a test case for predicting lifestyles and emergence of pathogens.</title>
        <authorList>
            <person name="Haridas S."/>
            <person name="Albert R."/>
            <person name="Binder M."/>
            <person name="Bloem J."/>
            <person name="Labutti K."/>
            <person name="Salamov A."/>
            <person name="Andreopoulos B."/>
            <person name="Baker S."/>
            <person name="Barry K."/>
            <person name="Bills G."/>
            <person name="Bluhm B."/>
            <person name="Cannon C."/>
            <person name="Castanera R."/>
            <person name="Culley D."/>
            <person name="Daum C."/>
            <person name="Ezra D."/>
            <person name="Gonzalez J."/>
            <person name="Henrissat B."/>
            <person name="Kuo A."/>
            <person name="Liang C."/>
            <person name="Lipzen A."/>
            <person name="Lutzoni F."/>
            <person name="Magnuson J."/>
            <person name="Mondo S."/>
            <person name="Nolan M."/>
            <person name="Ohm R."/>
            <person name="Pangilinan J."/>
            <person name="Park H.-J."/>
            <person name="Ramirez L."/>
            <person name="Alfaro M."/>
            <person name="Sun H."/>
            <person name="Tritt A."/>
            <person name="Yoshinaga Y."/>
            <person name="Zwiers L.-H."/>
            <person name="Turgeon B."/>
            <person name="Goodwin S."/>
            <person name="Spatafora J."/>
            <person name="Crous P."/>
            <person name="Grigoriev I."/>
        </authorList>
    </citation>
    <scope>NUCLEOTIDE SEQUENCE</scope>
    <source>
        <strain evidence="1">CBS 473.64</strain>
    </source>
</reference>
<keyword evidence="2" id="KW-1185">Reference proteome</keyword>
<dbReference type="Proteomes" id="UP000799753">
    <property type="component" value="Unassembled WGS sequence"/>
</dbReference>
<name>A0A6A6S3D9_9PLEO</name>
<proteinExistence type="predicted"/>
<dbReference type="AlphaFoldDB" id="A0A6A6S3D9"/>